<keyword evidence="2" id="KW-0675">Receptor</keyword>
<dbReference type="Pfam" id="PF13715">
    <property type="entry name" value="CarbopepD_reg_2"/>
    <property type="match status" value="1"/>
</dbReference>
<dbReference type="InterPro" id="IPR043741">
    <property type="entry name" value="DUF5686"/>
</dbReference>
<proteinExistence type="predicted"/>
<accession>A0A434AG71</accession>
<dbReference type="SUPFAM" id="SSF49464">
    <property type="entry name" value="Carboxypeptidase regulatory domain-like"/>
    <property type="match status" value="1"/>
</dbReference>
<keyword evidence="3" id="KW-1185">Reference proteome</keyword>
<dbReference type="Pfam" id="PF18939">
    <property type="entry name" value="DUF5686"/>
    <property type="match status" value="1"/>
</dbReference>
<reference evidence="2 3" key="1">
    <citation type="submission" date="2018-11" db="EMBL/GenBank/DDBJ databases">
        <title>Parancylomarina longa gen. nov., sp. nov., isolated from sediments of southern Okinawa.</title>
        <authorList>
            <person name="Fu T."/>
        </authorList>
    </citation>
    <scope>NUCLEOTIDE SEQUENCE [LARGE SCALE GENOMIC DNA]</scope>
    <source>
        <strain evidence="2 3">T3-2 S1-C</strain>
    </source>
</reference>
<protein>
    <submittedName>
        <fullName evidence="2">TonB-dependent receptor</fullName>
    </submittedName>
</protein>
<sequence length="814" mass="93108">MLYRITISVLLSFFSSGLFAQELSGYVKDKDNREPIPFANIWLNGTTQGTTSDLNGFFRIVSPKSDTLCISSVGFNLKKVALKKGRNTLNVLLEKDVKQLNQINVKPKIPRAKVLFNLIQKHKKENRRQIYSITDYKTVANTTVYIAIDSASKVNRFISNINEVTVESDDESIRFTPIYLAEKAINHTPDSTSVAFKKRDGIFPNLNQAIETLILKNVVVDMDFYKEQINILDRGFISPISNSALMYYNLYYNDSTMVDNKKYYNFSFAPKNPYNPLFSGHFVIEDGSFALTEIEAHIAKEANLNFVNGFRGKVKYKKRPQGGWFYDEQEVGLNMSLKINKDSLSNYSSKRMDNVTGGNWLISKTTRYSTAKRLSKVKASDWKNQPEFVASDVEEGNYDRVGKLKQEKVVKKVDAIGGIVLSSFLKAGKVDIGPVFSIYTTNTVEGNRITAPIRTNERMWKHFSIGGFLGMGTKSKELKYGLNLIYQPQEKDNFIMRFNYYDDYNLVSQDKYLRFVKNNPNTKGNSNFIGSVTTREKNPYIKAEKSVDARFEYHTKSDMHFEFTPYYLSSKATADVSFVRNGVNYDKYQNYGLLVNYKLTFHQNFDKYYFDRIYYMNPIPIVNLSADFGKTSIPNGGDDGLGFYMKLNGSVQGRIVMGQVFMNYMVNGGYLFGDAPYDLLDMPVGSMSLGYAKYRFNLLHFASFAHNVYTNVHLHLNGGGVFLNKIPLIKRLKLREILSLKIHYGKLQNSYKGVFDLPEYYTSKQKTPYGEIGFGLANIFKVLRVEYVRQLGSKFEGATFTDRNGIFFRAEMSF</sequence>
<dbReference type="AlphaFoldDB" id="A0A434AG71"/>
<dbReference type="EMBL" id="RJJX01000022">
    <property type="protein sequence ID" value="RUT73385.1"/>
    <property type="molecule type" value="Genomic_DNA"/>
</dbReference>
<dbReference type="Proteomes" id="UP000282985">
    <property type="component" value="Unassembled WGS sequence"/>
</dbReference>
<gene>
    <name evidence="2" type="ORF">DLK05_13525</name>
</gene>
<dbReference type="InterPro" id="IPR008969">
    <property type="entry name" value="CarboxyPept-like_regulatory"/>
</dbReference>
<name>A0A434AG71_9BACT</name>
<comment type="caution">
    <text evidence="2">The sequence shown here is derived from an EMBL/GenBank/DDBJ whole genome shotgun (WGS) entry which is preliminary data.</text>
</comment>
<evidence type="ECO:0000313" key="3">
    <source>
        <dbReference type="Proteomes" id="UP000282985"/>
    </source>
</evidence>
<keyword evidence="1" id="KW-0732">Signal</keyword>
<organism evidence="2 3">
    <name type="scientific">Ancylomarina longa</name>
    <dbReference type="NCBI Taxonomy" id="2487017"/>
    <lineage>
        <taxon>Bacteria</taxon>
        <taxon>Pseudomonadati</taxon>
        <taxon>Bacteroidota</taxon>
        <taxon>Bacteroidia</taxon>
        <taxon>Marinilabiliales</taxon>
        <taxon>Marinifilaceae</taxon>
        <taxon>Ancylomarina</taxon>
    </lineage>
</organism>
<feature type="signal peptide" evidence="1">
    <location>
        <begin position="1"/>
        <end position="20"/>
    </location>
</feature>
<dbReference type="RefSeq" id="WP_127344501.1">
    <property type="nucleotide sequence ID" value="NZ_RJJX01000022.1"/>
</dbReference>
<feature type="chain" id="PRO_5019356453" evidence="1">
    <location>
        <begin position="21"/>
        <end position="814"/>
    </location>
</feature>
<evidence type="ECO:0000256" key="1">
    <source>
        <dbReference type="SAM" id="SignalP"/>
    </source>
</evidence>
<dbReference type="OrthoDB" id="983143at2"/>
<evidence type="ECO:0000313" key="2">
    <source>
        <dbReference type="EMBL" id="RUT73385.1"/>
    </source>
</evidence>
<dbReference type="Gene3D" id="2.60.40.1120">
    <property type="entry name" value="Carboxypeptidase-like, regulatory domain"/>
    <property type="match status" value="1"/>
</dbReference>